<proteinExistence type="predicted"/>
<evidence type="ECO:0000313" key="1">
    <source>
        <dbReference type="EMBL" id="CAE1322812.1"/>
    </source>
</evidence>
<accession>A0A812EGM0</accession>
<comment type="caution">
    <text evidence="1">The sequence shown here is derived from an EMBL/GenBank/DDBJ whole genome shotgun (WGS) entry which is preliminary data.</text>
</comment>
<name>A0A812EGM0_ACAPH</name>
<keyword evidence="2" id="KW-1185">Reference proteome</keyword>
<gene>
    <name evidence="1" type="ORF">SPHA_72716</name>
</gene>
<reference evidence="1" key="1">
    <citation type="submission" date="2021-01" db="EMBL/GenBank/DDBJ databases">
        <authorList>
            <person name="Li R."/>
            <person name="Bekaert M."/>
        </authorList>
    </citation>
    <scope>NUCLEOTIDE SEQUENCE</scope>
    <source>
        <strain evidence="1">Farmed</strain>
    </source>
</reference>
<protein>
    <submittedName>
        <fullName evidence="1">Uncharacterized protein</fullName>
    </submittedName>
</protein>
<organism evidence="1 2">
    <name type="scientific">Acanthosepion pharaonis</name>
    <name type="common">Pharaoh cuttlefish</name>
    <name type="synonym">Sepia pharaonis</name>
    <dbReference type="NCBI Taxonomy" id="158019"/>
    <lineage>
        <taxon>Eukaryota</taxon>
        <taxon>Metazoa</taxon>
        <taxon>Spiralia</taxon>
        <taxon>Lophotrochozoa</taxon>
        <taxon>Mollusca</taxon>
        <taxon>Cephalopoda</taxon>
        <taxon>Coleoidea</taxon>
        <taxon>Decapodiformes</taxon>
        <taxon>Sepiida</taxon>
        <taxon>Sepiina</taxon>
        <taxon>Sepiidae</taxon>
        <taxon>Acanthosepion</taxon>
    </lineage>
</organism>
<dbReference type="Proteomes" id="UP000597762">
    <property type="component" value="Unassembled WGS sequence"/>
</dbReference>
<sequence>MNRVHLVTIYTHPPLLPFGWFFGPHPPTLSISAAVPPHPIPPPRRTNISVCLFNPLFSRLLSFPFFILQTETCCHLLLLHFSLCFHTRLPHPPSPPTFCQTTSFFCLATTQGFKGSHQDAGRQISIDTYVLWALKLCLLSMCVYTPTKGDNCLN</sequence>
<dbReference type="AlphaFoldDB" id="A0A812EGM0"/>
<evidence type="ECO:0000313" key="2">
    <source>
        <dbReference type="Proteomes" id="UP000597762"/>
    </source>
</evidence>
<dbReference type="EMBL" id="CAHIKZ030005341">
    <property type="protein sequence ID" value="CAE1322812.1"/>
    <property type="molecule type" value="Genomic_DNA"/>
</dbReference>